<dbReference type="AlphaFoldDB" id="A0A0D1A330"/>
<dbReference type="InterPro" id="IPR016181">
    <property type="entry name" value="Acyl_CoA_acyltransferase"/>
</dbReference>
<dbReference type="PANTHER" id="PTHR43420:SF31">
    <property type="entry name" value="ACETYLTRANSFERASE"/>
    <property type="match status" value="1"/>
</dbReference>
<evidence type="ECO:0000259" key="3">
    <source>
        <dbReference type="PROSITE" id="PS51186"/>
    </source>
</evidence>
<dbReference type="Proteomes" id="UP000032250">
    <property type="component" value="Unassembled WGS sequence"/>
</dbReference>
<accession>A0A0D1A330</accession>
<feature type="domain" description="N-acetyltransferase" evidence="3">
    <location>
        <begin position="5"/>
        <end position="157"/>
    </location>
</feature>
<dbReference type="HOGENOM" id="CLU_081766_0_1_9"/>
<evidence type="ECO:0000313" key="4">
    <source>
        <dbReference type="EMBL" id="KIS25248.1"/>
    </source>
</evidence>
<keyword evidence="2" id="KW-0012">Acyltransferase</keyword>
<gene>
    <name evidence="4" type="ORF">N495_01315</name>
</gene>
<dbReference type="SUPFAM" id="SSF55729">
    <property type="entry name" value="Acyl-CoA N-acyltransferases (Nat)"/>
    <property type="match status" value="1"/>
</dbReference>
<name>A0A0D1A330_CLOBO</name>
<dbReference type="EMBL" id="JXSU01000006">
    <property type="protein sequence ID" value="KIS25248.1"/>
    <property type="molecule type" value="Genomic_DNA"/>
</dbReference>
<dbReference type="GO" id="GO:0016747">
    <property type="term" value="F:acyltransferase activity, transferring groups other than amino-acyl groups"/>
    <property type="evidence" value="ECO:0007669"/>
    <property type="project" value="InterPro"/>
</dbReference>
<evidence type="ECO:0000313" key="5">
    <source>
        <dbReference type="Proteomes" id="UP000032250"/>
    </source>
</evidence>
<organism evidence="4 5">
    <name type="scientific">Clostridium botulinum B2 450</name>
    <dbReference type="NCBI Taxonomy" id="1379739"/>
    <lineage>
        <taxon>Bacteria</taxon>
        <taxon>Bacillati</taxon>
        <taxon>Bacillota</taxon>
        <taxon>Clostridia</taxon>
        <taxon>Eubacteriales</taxon>
        <taxon>Clostridiaceae</taxon>
        <taxon>Clostridium</taxon>
    </lineage>
</organism>
<evidence type="ECO:0000256" key="2">
    <source>
        <dbReference type="ARBA" id="ARBA00023315"/>
    </source>
</evidence>
<dbReference type="CDD" id="cd04301">
    <property type="entry name" value="NAT_SF"/>
    <property type="match status" value="1"/>
</dbReference>
<evidence type="ECO:0000256" key="1">
    <source>
        <dbReference type="ARBA" id="ARBA00022679"/>
    </source>
</evidence>
<dbReference type="Pfam" id="PF13527">
    <property type="entry name" value="Acetyltransf_9"/>
    <property type="match status" value="1"/>
</dbReference>
<protein>
    <submittedName>
        <fullName evidence="4">GNAT family acetyltransferase</fullName>
    </submittedName>
</protein>
<dbReference type="RefSeq" id="WP_043031009.1">
    <property type="nucleotide sequence ID" value="NZ_JXSU01000006.1"/>
</dbReference>
<dbReference type="PROSITE" id="PS51186">
    <property type="entry name" value="GNAT"/>
    <property type="match status" value="1"/>
</dbReference>
<reference evidence="4 5" key="1">
    <citation type="submission" date="2014-06" db="EMBL/GenBank/DDBJ databases">
        <title>Genome characterization of distinct group I Clostridium botulinum lineages.</title>
        <authorList>
            <person name="Giordani F."/>
            <person name="Anselmo A."/>
            <person name="Fillo S."/>
            <person name="Palozzi A.M."/>
            <person name="Fortunato A."/>
            <person name="Gentile B."/>
            <person name="Ciammaruconi A."/>
            <person name="Anniballi F."/>
            <person name="De Medici D."/>
            <person name="Lista F."/>
        </authorList>
    </citation>
    <scope>NUCLEOTIDE SEQUENCE [LARGE SCALE GENOMIC DNA]</scope>
    <source>
        <strain evidence="4 5">B2 450</strain>
    </source>
</reference>
<dbReference type="InterPro" id="IPR000182">
    <property type="entry name" value="GNAT_dom"/>
</dbReference>
<sequence>MSEFLLINDKKYSYLCNYKDDSILRNSFNTLTEKTYGFNFKQWYEDGYWGGKYIPYSLLDGDNVVSNVSVNIIDFLISGEEKRYVQIGTVMTDEEYRAQGLCRALMERVIKEWEDKCDLIYLFANDSVLDFYPKFGFDKCDEYQYVINKIKKKKSGKIRKMSMDNEGDREFVYNMACNTISLSKFSMKNNPSLIMFYCTSFMKDNIYYLQDYDTVAICDFDEDILYVQDVFAKKEVNLDNIINVMMKYETKKVILGFTPNNSSSYEKILVDEDDTTLFIKMGKDNPFKTRDLMFPVLSHA</sequence>
<dbReference type="PANTHER" id="PTHR43420">
    <property type="entry name" value="ACETYLTRANSFERASE"/>
    <property type="match status" value="1"/>
</dbReference>
<keyword evidence="1 4" id="KW-0808">Transferase</keyword>
<dbReference type="Gene3D" id="3.40.630.30">
    <property type="match status" value="1"/>
</dbReference>
<dbReference type="PATRIC" id="fig|1379739.3.peg.562"/>
<proteinExistence type="predicted"/>
<comment type="caution">
    <text evidence="4">The sequence shown here is derived from an EMBL/GenBank/DDBJ whole genome shotgun (WGS) entry which is preliminary data.</text>
</comment>
<dbReference type="OrthoDB" id="9804948at2"/>
<dbReference type="InterPro" id="IPR050680">
    <property type="entry name" value="YpeA/RimI_acetyltransf"/>
</dbReference>